<dbReference type="InterPro" id="IPR001792">
    <property type="entry name" value="Acylphosphatase-like_dom"/>
</dbReference>
<dbReference type="PIRSF" id="PIRSF006256">
    <property type="entry name" value="CMPcnvr_hdrg_mat"/>
    <property type="match status" value="1"/>
</dbReference>
<dbReference type="UniPathway" id="UPA00335"/>
<dbReference type="Pfam" id="PF00708">
    <property type="entry name" value="Acylphosphatase"/>
    <property type="match status" value="1"/>
</dbReference>
<evidence type="ECO:0000259" key="11">
    <source>
        <dbReference type="PROSITE" id="PS51163"/>
    </source>
</evidence>
<dbReference type="RefSeq" id="WP_132871368.1">
    <property type="nucleotide sequence ID" value="NZ_SMGG01000003.1"/>
</dbReference>
<comment type="caution">
    <text evidence="12">The sequence shown here is derived from an EMBL/GenBank/DDBJ whole genome shotgun (WGS) entry which is preliminary data.</text>
</comment>
<comment type="catalytic activity">
    <reaction evidence="7">
        <text>C-terminal L-cysteinyl-[HypE protein] + carbamoyl phosphate + ATP + H2O = C-terminal S-carboxamide-L-cysteinyl-[HypE protein] + AMP + phosphate + diphosphate + H(+)</text>
        <dbReference type="Rhea" id="RHEA:55636"/>
        <dbReference type="Rhea" id="RHEA-COMP:14247"/>
        <dbReference type="Rhea" id="RHEA-COMP:14392"/>
        <dbReference type="ChEBI" id="CHEBI:15377"/>
        <dbReference type="ChEBI" id="CHEBI:15378"/>
        <dbReference type="ChEBI" id="CHEBI:30616"/>
        <dbReference type="ChEBI" id="CHEBI:33019"/>
        <dbReference type="ChEBI" id="CHEBI:43474"/>
        <dbReference type="ChEBI" id="CHEBI:58228"/>
        <dbReference type="ChEBI" id="CHEBI:76913"/>
        <dbReference type="ChEBI" id="CHEBI:139126"/>
        <dbReference type="ChEBI" id="CHEBI:456215"/>
    </reaction>
</comment>
<dbReference type="PANTHER" id="PTHR42959:SF1">
    <property type="entry name" value="CARBAMOYLTRANSFERASE HYPF"/>
    <property type="match status" value="1"/>
</dbReference>
<dbReference type="Pfam" id="PF01300">
    <property type="entry name" value="Sua5_yciO_yrdC"/>
    <property type="match status" value="1"/>
</dbReference>
<dbReference type="AlphaFoldDB" id="A0A4R1KBE9"/>
<dbReference type="PANTHER" id="PTHR42959">
    <property type="entry name" value="CARBAMOYLTRANSFERASE"/>
    <property type="match status" value="1"/>
</dbReference>
<comment type="catalytic activity">
    <reaction evidence="9">
        <text>an acyl phosphate + H2O = a carboxylate + phosphate + H(+)</text>
        <dbReference type="Rhea" id="RHEA:14965"/>
        <dbReference type="ChEBI" id="CHEBI:15377"/>
        <dbReference type="ChEBI" id="CHEBI:15378"/>
        <dbReference type="ChEBI" id="CHEBI:29067"/>
        <dbReference type="ChEBI" id="CHEBI:43474"/>
        <dbReference type="ChEBI" id="CHEBI:59918"/>
        <dbReference type="EC" id="3.6.1.7"/>
    </reaction>
</comment>
<evidence type="ECO:0000256" key="2">
    <source>
        <dbReference type="ARBA" id="ARBA00008097"/>
    </source>
</evidence>
<feature type="active site" evidence="9">
    <location>
        <position position="18"/>
    </location>
</feature>
<keyword evidence="5" id="KW-0863">Zinc-finger</keyword>
<dbReference type="SUPFAM" id="SSF54975">
    <property type="entry name" value="Acylphosphatase/BLUF domain-like"/>
    <property type="match status" value="1"/>
</dbReference>
<dbReference type="InterPro" id="IPR017945">
    <property type="entry name" value="DHBP_synth_RibB-like_a/b_dom"/>
</dbReference>
<dbReference type="InterPro" id="IPR036046">
    <property type="entry name" value="Acylphosphatase-like_dom_sf"/>
</dbReference>
<dbReference type="GO" id="GO:0051604">
    <property type="term" value="P:protein maturation"/>
    <property type="evidence" value="ECO:0007669"/>
    <property type="project" value="TreeGrafter"/>
</dbReference>
<sequence>MRTFVIHINGIVQGVGFRPFVYNLAVSKGIKGSVINSGNGVEVRINADSFEEAESFLDDIKRHAPPLAHITVGYAEETEYQIFNNFNIEKTVSSGGLSLVPPDTAVCPSCAKEILNPADRRYNYPFTNCTDCGPRYTIMYDMPYDREKTVMSSFQMCPDCRTEYENPTDRRFHAQPNACPVCGPHVYYRNLEGIEAIKHVAGLIDSGEIVAVKGLGGYHLICDACSDAPIQRLRELKNRPDKPLAVMALPDTLAELDMTEAQRNLIFSQSAPIVTVECENTSLSHLVCPMSASVGYMTAYTPLHLILLKHLKTKYIVATSGNLKDEPIAKDEQEAEENLSLFTEHFLHHNRPIHNRCDDSLAAVVNNKPYILRRARGFAPYPVIMPASSDKCVLGVGAHLKSSVTLAKDGYGFVSQYIGDLDNPETTSFYDETVKKMEALYGLTPDIAVCDLHPTYHSSEYAEKLGIPVVKVQHHLAHMFACMAENGLKDNVLGVIMDGTGLGTDGTIWGGEFFVMKDMRITRPLSMPSVPQPGMDAAAKNPARMLVSYLHSFGLLKDNADIVTRNTGLTERDISLITGMADKGINCINTSGTGRFFESIGSLVTQTPVNLFEAHSAMKLEGLCTPSGRTYSVSSPEELFAAVLEDIRKGTDRHLIASSFHNGFADWIFSRALELCSQHIITDVVLSGGVFQNTYLVGKLVSLFENSELNLRLHSKTPPNDGCISLGQAFFGNFHTLPTIDL</sequence>
<dbReference type="GO" id="GO:0003725">
    <property type="term" value="F:double-stranded RNA binding"/>
    <property type="evidence" value="ECO:0007669"/>
    <property type="project" value="InterPro"/>
</dbReference>
<dbReference type="InterPro" id="IPR017968">
    <property type="entry name" value="Acylphosphatase_CS"/>
</dbReference>
<dbReference type="PROSITE" id="PS51160">
    <property type="entry name" value="ACYLPHOSPHATASE_3"/>
    <property type="match status" value="1"/>
</dbReference>
<name>A0A4R1KBE9_9BACT</name>
<keyword evidence="13" id="KW-1185">Reference proteome</keyword>
<dbReference type="InterPro" id="IPR043129">
    <property type="entry name" value="ATPase_NBD"/>
</dbReference>
<dbReference type="InterPro" id="IPR041440">
    <property type="entry name" value="HypF_C"/>
</dbReference>
<evidence type="ECO:0000256" key="6">
    <source>
        <dbReference type="ARBA" id="ARBA00022833"/>
    </source>
</evidence>
<dbReference type="PROSITE" id="PS00150">
    <property type="entry name" value="ACYLPHOSPHATASE_1"/>
    <property type="match status" value="1"/>
</dbReference>
<evidence type="ECO:0000256" key="1">
    <source>
        <dbReference type="ARBA" id="ARBA00004711"/>
    </source>
</evidence>
<dbReference type="InterPro" id="IPR011125">
    <property type="entry name" value="Znf_HypF"/>
</dbReference>
<evidence type="ECO:0000259" key="10">
    <source>
        <dbReference type="PROSITE" id="PS51160"/>
    </source>
</evidence>
<evidence type="ECO:0000313" key="12">
    <source>
        <dbReference type="EMBL" id="TCK61795.1"/>
    </source>
</evidence>
<dbReference type="SUPFAM" id="SSF55821">
    <property type="entry name" value="YrdC/RibB"/>
    <property type="match status" value="1"/>
</dbReference>
<keyword evidence="12" id="KW-0808">Transferase</keyword>
<organism evidence="12 13">
    <name type="scientific">Seleniivibrio woodruffii</name>
    <dbReference type="NCBI Taxonomy" id="1078050"/>
    <lineage>
        <taxon>Bacteria</taxon>
        <taxon>Pseudomonadati</taxon>
        <taxon>Deferribacterota</taxon>
        <taxon>Deferribacteres</taxon>
        <taxon>Deferribacterales</taxon>
        <taxon>Geovibrionaceae</taxon>
        <taxon>Seleniivibrio</taxon>
    </lineage>
</organism>
<dbReference type="GO" id="GO:0016743">
    <property type="term" value="F:carboxyl- or carbamoyltransferase activity"/>
    <property type="evidence" value="ECO:0007669"/>
    <property type="project" value="UniProtKB-UniRule"/>
</dbReference>
<dbReference type="EC" id="6.2.-.-" evidence="8"/>
<feature type="domain" description="YrdC-like" evidence="11">
    <location>
        <begin position="194"/>
        <end position="377"/>
    </location>
</feature>
<dbReference type="Pfam" id="PF22521">
    <property type="entry name" value="HypF_C_2"/>
    <property type="match status" value="1"/>
</dbReference>
<keyword evidence="3" id="KW-0436">Ligase</keyword>
<evidence type="ECO:0000256" key="8">
    <source>
        <dbReference type="PIRNR" id="PIRNR006256"/>
    </source>
</evidence>
<feature type="active site" evidence="9">
    <location>
        <position position="36"/>
    </location>
</feature>
<dbReference type="Gene3D" id="3.30.420.40">
    <property type="match status" value="1"/>
</dbReference>
<reference evidence="12 13" key="1">
    <citation type="submission" date="2019-03" db="EMBL/GenBank/DDBJ databases">
        <title>Genomic Encyclopedia of Type Strains, Phase IV (KMG-IV): sequencing the most valuable type-strain genomes for metagenomic binning, comparative biology and taxonomic classification.</title>
        <authorList>
            <person name="Goeker M."/>
        </authorList>
    </citation>
    <scope>NUCLEOTIDE SEQUENCE [LARGE SCALE GENOMIC DNA]</scope>
    <source>
        <strain evidence="12 13">DSM 24984</strain>
    </source>
</reference>
<dbReference type="Proteomes" id="UP000294614">
    <property type="component" value="Unassembled WGS sequence"/>
</dbReference>
<accession>A0A4R1KBE9</accession>
<dbReference type="Pfam" id="PF17788">
    <property type="entry name" value="HypF_C"/>
    <property type="match status" value="1"/>
</dbReference>
<dbReference type="Pfam" id="PF07503">
    <property type="entry name" value="zf-HYPF"/>
    <property type="match status" value="2"/>
</dbReference>
<dbReference type="InterPro" id="IPR006070">
    <property type="entry name" value="Sua5-like_dom"/>
</dbReference>
<comment type="pathway">
    <text evidence="1">Protein modification; [NiFe] hydrogenase maturation.</text>
</comment>
<dbReference type="OrthoDB" id="9808093at2"/>
<dbReference type="InterPro" id="IPR004421">
    <property type="entry name" value="Carbamoyltransferase_HypF"/>
</dbReference>
<evidence type="ECO:0000256" key="3">
    <source>
        <dbReference type="ARBA" id="ARBA00022598"/>
    </source>
</evidence>
<comment type="similarity">
    <text evidence="2 8">Belongs to the carbamoyltransferase HypF family.</text>
</comment>
<dbReference type="GO" id="GO:0016874">
    <property type="term" value="F:ligase activity"/>
    <property type="evidence" value="ECO:0007669"/>
    <property type="project" value="UniProtKB-UniRule"/>
</dbReference>
<proteinExistence type="inferred from homology"/>
<dbReference type="InterPro" id="IPR051060">
    <property type="entry name" value="Carbamoyltrans_HypF-like"/>
</dbReference>
<keyword evidence="6" id="KW-0862">Zinc</keyword>
<evidence type="ECO:0000256" key="5">
    <source>
        <dbReference type="ARBA" id="ARBA00022771"/>
    </source>
</evidence>
<feature type="domain" description="Acylphosphatase-like" evidence="10">
    <location>
        <begin position="3"/>
        <end position="90"/>
    </location>
</feature>
<dbReference type="Gene3D" id="3.90.870.50">
    <property type="match status" value="1"/>
</dbReference>
<protein>
    <recommendedName>
        <fullName evidence="8">Carbamoyltransferase</fullName>
        <ecNumber evidence="8">6.2.-.-</ecNumber>
    </recommendedName>
</protein>
<dbReference type="Gene3D" id="3.30.420.360">
    <property type="match status" value="1"/>
</dbReference>
<dbReference type="GO" id="GO:0003998">
    <property type="term" value="F:acylphosphatase activity"/>
    <property type="evidence" value="ECO:0007669"/>
    <property type="project" value="UniProtKB-EC"/>
</dbReference>
<evidence type="ECO:0000256" key="4">
    <source>
        <dbReference type="ARBA" id="ARBA00022723"/>
    </source>
</evidence>
<evidence type="ECO:0000256" key="9">
    <source>
        <dbReference type="PROSITE-ProRule" id="PRU00520"/>
    </source>
</evidence>
<dbReference type="SUPFAM" id="SSF53067">
    <property type="entry name" value="Actin-like ATPase domain"/>
    <property type="match status" value="1"/>
</dbReference>
<dbReference type="GO" id="GO:0008270">
    <property type="term" value="F:zinc ion binding"/>
    <property type="evidence" value="ECO:0007669"/>
    <property type="project" value="UniProtKB-KW"/>
</dbReference>
<dbReference type="NCBIfam" id="TIGR00143">
    <property type="entry name" value="hypF"/>
    <property type="match status" value="1"/>
</dbReference>
<keyword evidence="9" id="KW-0378">Hydrolase</keyword>
<gene>
    <name evidence="12" type="ORF">C8D98_0301</name>
</gene>
<evidence type="ECO:0000256" key="7">
    <source>
        <dbReference type="ARBA" id="ARBA00048220"/>
    </source>
</evidence>
<keyword evidence="4" id="KW-0479">Metal-binding</keyword>
<dbReference type="PROSITE" id="PS51163">
    <property type="entry name" value="YRDC"/>
    <property type="match status" value="1"/>
</dbReference>
<dbReference type="InterPro" id="IPR055128">
    <property type="entry name" value="HypF_C_2"/>
</dbReference>
<dbReference type="EMBL" id="SMGG01000003">
    <property type="protein sequence ID" value="TCK61795.1"/>
    <property type="molecule type" value="Genomic_DNA"/>
</dbReference>
<dbReference type="Gene3D" id="3.30.110.120">
    <property type="match status" value="1"/>
</dbReference>
<evidence type="ECO:0000313" key="13">
    <source>
        <dbReference type="Proteomes" id="UP000294614"/>
    </source>
</evidence>